<organism evidence="2 3">
    <name type="scientific">Altericroceibacterium indicum</name>
    <dbReference type="NCBI Taxonomy" id="374177"/>
    <lineage>
        <taxon>Bacteria</taxon>
        <taxon>Pseudomonadati</taxon>
        <taxon>Pseudomonadota</taxon>
        <taxon>Alphaproteobacteria</taxon>
        <taxon>Sphingomonadales</taxon>
        <taxon>Erythrobacteraceae</taxon>
        <taxon>Altericroceibacterium</taxon>
    </lineage>
</organism>
<comment type="caution">
    <text evidence="2">The sequence shown here is derived from an EMBL/GenBank/DDBJ whole genome shotgun (WGS) entry which is preliminary data.</text>
</comment>
<sequence>MMKSNAASLFPLIAAGCATLALSACATPRGEYPSLAIRPEERVSGSMKPVAAEPYIPPKTGPDVLSNIAGLRQSAEQAHAQFTAAVPAARKAANAARNSSQGSEKWAVAQIALSELESSRSDAMIALADLDRLYVDAAINAKELGPLASARNDVMALVAQEDSVIDQIGALLR</sequence>
<accession>A0A845A7G4</accession>
<reference evidence="2 3" key="1">
    <citation type="submission" date="2019-12" db="EMBL/GenBank/DDBJ databases">
        <title>Genomic-based taxomic classification of the family Erythrobacteraceae.</title>
        <authorList>
            <person name="Xu L."/>
        </authorList>
    </citation>
    <scope>NUCLEOTIDE SEQUENCE [LARGE SCALE GENOMIC DNA]</scope>
    <source>
        <strain evidence="2 3">DSM 18604</strain>
    </source>
</reference>
<keyword evidence="1" id="KW-0732">Signal</keyword>
<dbReference type="EMBL" id="WTYQ01000001">
    <property type="protein sequence ID" value="MXP24506.1"/>
    <property type="molecule type" value="Genomic_DNA"/>
</dbReference>
<gene>
    <name evidence="2" type="ORF">GRI39_00380</name>
</gene>
<dbReference type="AlphaFoldDB" id="A0A845A7G4"/>
<feature type="signal peptide" evidence="1">
    <location>
        <begin position="1"/>
        <end position="26"/>
    </location>
</feature>
<proteinExistence type="predicted"/>
<dbReference type="Proteomes" id="UP000460561">
    <property type="component" value="Unassembled WGS sequence"/>
</dbReference>
<evidence type="ECO:0000256" key="1">
    <source>
        <dbReference type="SAM" id="SignalP"/>
    </source>
</evidence>
<name>A0A845A7G4_9SPHN</name>
<keyword evidence="3" id="KW-1185">Reference proteome</keyword>
<evidence type="ECO:0008006" key="4">
    <source>
        <dbReference type="Google" id="ProtNLM"/>
    </source>
</evidence>
<dbReference type="OrthoDB" id="7505503at2"/>
<evidence type="ECO:0000313" key="3">
    <source>
        <dbReference type="Proteomes" id="UP000460561"/>
    </source>
</evidence>
<dbReference type="RefSeq" id="WP_160737740.1">
    <property type="nucleotide sequence ID" value="NZ_WTYQ01000001.1"/>
</dbReference>
<protein>
    <recommendedName>
        <fullName evidence="4">Lipoprotein</fullName>
    </recommendedName>
</protein>
<evidence type="ECO:0000313" key="2">
    <source>
        <dbReference type="EMBL" id="MXP24506.1"/>
    </source>
</evidence>
<feature type="chain" id="PRO_5032804933" description="Lipoprotein" evidence="1">
    <location>
        <begin position="27"/>
        <end position="173"/>
    </location>
</feature>
<dbReference type="PROSITE" id="PS51257">
    <property type="entry name" value="PROKAR_LIPOPROTEIN"/>
    <property type="match status" value="1"/>
</dbReference>